<dbReference type="Gene3D" id="3.30.420.10">
    <property type="entry name" value="Ribonuclease H-like superfamily/Ribonuclease H"/>
    <property type="match status" value="1"/>
</dbReference>
<dbReference type="InterPro" id="IPR001584">
    <property type="entry name" value="Integrase_cat-core"/>
</dbReference>
<dbReference type="PANTHER" id="PTHR46889:SF4">
    <property type="entry name" value="TRANSPOSASE INSO FOR INSERTION SEQUENCE ELEMENT IS911B-RELATED"/>
    <property type="match status" value="1"/>
</dbReference>
<dbReference type="PROSITE" id="PS50994">
    <property type="entry name" value="INTEGRASE"/>
    <property type="match status" value="1"/>
</dbReference>
<dbReference type="Proteomes" id="UP000033572">
    <property type="component" value="Unassembled WGS sequence"/>
</dbReference>
<dbReference type="AlphaFoldDB" id="A0A0F0LBU6"/>
<dbReference type="Pfam" id="PF00665">
    <property type="entry name" value="rve"/>
    <property type="match status" value="1"/>
</dbReference>
<organism evidence="2 3">
    <name type="scientific">Microbacterium foliorum</name>
    <dbReference type="NCBI Taxonomy" id="104336"/>
    <lineage>
        <taxon>Bacteria</taxon>
        <taxon>Bacillati</taxon>
        <taxon>Actinomycetota</taxon>
        <taxon>Actinomycetes</taxon>
        <taxon>Micrococcales</taxon>
        <taxon>Microbacteriaceae</taxon>
        <taxon>Microbacterium</taxon>
    </lineage>
</organism>
<accession>A0A0F0LBU6</accession>
<evidence type="ECO:0000313" key="2">
    <source>
        <dbReference type="EMBL" id="KJL30154.1"/>
    </source>
</evidence>
<dbReference type="SUPFAM" id="SSF53098">
    <property type="entry name" value="Ribonuclease H-like"/>
    <property type="match status" value="1"/>
</dbReference>
<reference evidence="2 3" key="1">
    <citation type="submission" date="2015-02" db="EMBL/GenBank/DDBJ databases">
        <title>Draft genome sequences of ten Microbacterium spp. with emphasis on heavy metal contaminated environments.</title>
        <authorList>
            <person name="Corretto E."/>
        </authorList>
    </citation>
    <scope>NUCLEOTIDE SEQUENCE [LARGE SCALE GENOMIC DNA]</scope>
    <source>
        <strain evidence="2 3">DSM 12966</strain>
    </source>
</reference>
<comment type="caution">
    <text evidence="2">The sequence shown here is derived from an EMBL/GenBank/DDBJ whole genome shotgun (WGS) entry which is preliminary data.</text>
</comment>
<dbReference type="PANTHER" id="PTHR46889">
    <property type="entry name" value="TRANSPOSASE INSF FOR INSERTION SEQUENCE IS3B-RELATED"/>
    <property type="match status" value="1"/>
</dbReference>
<dbReference type="Pfam" id="PF13333">
    <property type="entry name" value="rve_2"/>
    <property type="match status" value="1"/>
</dbReference>
<dbReference type="InterPro" id="IPR048020">
    <property type="entry name" value="Transpos_IS3"/>
</dbReference>
<feature type="domain" description="Integrase catalytic" evidence="1">
    <location>
        <begin position="141"/>
        <end position="314"/>
    </location>
</feature>
<dbReference type="GO" id="GO:0015074">
    <property type="term" value="P:DNA integration"/>
    <property type="evidence" value="ECO:0007669"/>
    <property type="project" value="InterPro"/>
</dbReference>
<dbReference type="EMBL" id="JYIU01000001">
    <property type="protein sequence ID" value="KJL30154.1"/>
    <property type="molecule type" value="Genomic_DNA"/>
</dbReference>
<dbReference type="NCBIfam" id="NF033516">
    <property type="entry name" value="transpos_IS3"/>
    <property type="match status" value="1"/>
</dbReference>
<dbReference type="InterPro" id="IPR050900">
    <property type="entry name" value="Transposase_IS3/IS150/IS904"/>
</dbReference>
<keyword evidence="3" id="KW-1185">Reference proteome</keyword>
<dbReference type="InterPro" id="IPR012337">
    <property type="entry name" value="RNaseH-like_sf"/>
</dbReference>
<sequence>MAFIDQMRSEGLAVESIVQVLREQGVQVAARTYRAWRQGRVSPRTITDAIVEDAVRAAAWTTTTDAVGSISRKLTPEGLYGRKKMTALIRRSAVPDASRGSVDRAMRSLGLEGITRAKAVRTTIQAKDGIRAGDLLNRNFTAPRPDHTWVTDFTYLRTWAGWVYVAFILDVFSQRIVAWHAQTGKQVDLVMTPLRMALWERDRQGHPVAPDQLIHHSDAGSQYTSIRLTEHLTLEGIVPSIGTVGDAYDNALMETINGLYKAECVRTTVFHEGPYKTIADVEFATAGWVDWYNHRRLHGSLGMVSPNDYEATYYAALKAEPIPA</sequence>
<gene>
    <name evidence="2" type="ORF">RN50_00002</name>
</gene>
<dbReference type="PATRIC" id="fig|104336.4.peg.2"/>
<evidence type="ECO:0000313" key="3">
    <source>
        <dbReference type="Proteomes" id="UP000033572"/>
    </source>
</evidence>
<dbReference type="InterPro" id="IPR036397">
    <property type="entry name" value="RNaseH_sf"/>
</dbReference>
<dbReference type="GO" id="GO:0003676">
    <property type="term" value="F:nucleic acid binding"/>
    <property type="evidence" value="ECO:0007669"/>
    <property type="project" value="InterPro"/>
</dbReference>
<evidence type="ECO:0000259" key="1">
    <source>
        <dbReference type="PROSITE" id="PS50994"/>
    </source>
</evidence>
<protein>
    <submittedName>
        <fullName evidence="2">Integrase core domain protein</fullName>
    </submittedName>
</protein>
<proteinExistence type="predicted"/>
<name>A0A0F0LBU6_9MICO</name>